<dbReference type="PROSITE" id="PS50850">
    <property type="entry name" value="MFS"/>
    <property type="match status" value="1"/>
</dbReference>
<dbReference type="InterPro" id="IPR005829">
    <property type="entry name" value="Sugar_transporter_CS"/>
</dbReference>
<accession>A0A6A7G3Y4</accession>
<name>A0A6A7G3Y4_9CRUS</name>
<dbReference type="SUPFAM" id="SSF103473">
    <property type="entry name" value="MFS general substrate transporter"/>
    <property type="match status" value="1"/>
</dbReference>
<proteinExistence type="evidence at transcript level"/>
<feature type="compositionally biased region" description="Polar residues" evidence="6">
    <location>
        <begin position="1"/>
        <end position="30"/>
    </location>
</feature>
<reference evidence="9" key="1">
    <citation type="submission" date="2017-11" db="EMBL/GenBank/DDBJ databases">
        <title>The sensing device of the deep-sea amphipod.</title>
        <authorList>
            <person name="Kobayashi H."/>
            <person name="Nagahama T."/>
            <person name="Arai W."/>
            <person name="Sasagawa Y."/>
            <person name="Umeda M."/>
            <person name="Hayashi T."/>
            <person name="Nikaido I."/>
            <person name="Watanabe H."/>
            <person name="Oguri K."/>
            <person name="Kitazato H."/>
            <person name="Fujioka K."/>
            <person name="Kido Y."/>
            <person name="Takami H."/>
        </authorList>
    </citation>
    <scope>NUCLEOTIDE SEQUENCE</scope>
    <source>
        <tissue evidence="9">Whole body</tissue>
    </source>
</reference>
<feature type="domain" description="Major facilitator superfamily (MFS) profile" evidence="8">
    <location>
        <begin position="41"/>
        <end position="473"/>
    </location>
</feature>
<feature type="transmembrane region" description="Helical" evidence="7">
    <location>
        <begin position="147"/>
        <end position="169"/>
    </location>
</feature>
<feature type="transmembrane region" description="Helical" evidence="7">
    <location>
        <begin position="357"/>
        <end position="376"/>
    </location>
</feature>
<dbReference type="Pfam" id="PF07690">
    <property type="entry name" value="MFS_1"/>
    <property type="match status" value="1"/>
</dbReference>
<comment type="subcellular location">
    <subcellularLocation>
        <location evidence="1">Membrane</location>
        <topology evidence="1">Multi-pass membrane protein</topology>
    </subcellularLocation>
</comment>
<feature type="transmembrane region" description="Helical" evidence="7">
    <location>
        <begin position="190"/>
        <end position="210"/>
    </location>
</feature>
<evidence type="ECO:0000313" key="9">
    <source>
        <dbReference type="EMBL" id="LAC24783.1"/>
    </source>
</evidence>
<evidence type="ECO:0000256" key="4">
    <source>
        <dbReference type="ARBA" id="ARBA00022989"/>
    </source>
</evidence>
<evidence type="ECO:0000256" key="1">
    <source>
        <dbReference type="ARBA" id="ARBA00004141"/>
    </source>
</evidence>
<feature type="transmembrane region" description="Helical" evidence="7">
    <location>
        <begin position="291"/>
        <end position="308"/>
    </location>
</feature>
<feature type="transmembrane region" description="Helical" evidence="7">
    <location>
        <begin position="328"/>
        <end position="345"/>
    </location>
</feature>
<dbReference type="InterPro" id="IPR020846">
    <property type="entry name" value="MFS_dom"/>
</dbReference>
<dbReference type="PANTHER" id="PTHR23504:SF31">
    <property type="entry name" value="MAJOR FACILITATOR SUPERFAMILY DOMAIN-CONTAINING PROTEIN 10"/>
    <property type="match status" value="1"/>
</dbReference>
<evidence type="ECO:0000256" key="3">
    <source>
        <dbReference type="ARBA" id="ARBA00022692"/>
    </source>
</evidence>
<protein>
    <submittedName>
        <fullName evidence="9">Major facilitator superfamily domain-containing protein 10-like</fullName>
    </submittedName>
</protein>
<dbReference type="InterPro" id="IPR011701">
    <property type="entry name" value="MFS"/>
</dbReference>
<feature type="region of interest" description="Disordered" evidence="6">
    <location>
        <begin position="1"/>
        <end position="32"/>
    </location>
</feature>
<evidence type="ECO:0000256" key="2">
    <source>
        <dbReference type="ARBA" id="ARBA00022448"/>
    </source>
</evidence>
<dbReference type="PROSITE" id="PS00216">
    <property type="entry name" value="SUGAR_TRANSPORT_1"/>
    <property type="match status" value="1"/>
</dbReference>
<dbReference type="AlphaFoldDB" id="A0A6A7G3Y4"/>
<evidence type="ECO:0000256" key="7">
    <source>
        <dbReference type="SAM" id="Phobius"/>
    </source>
</evidence>
<keyword evidence="3 7" id="KW-0812">Transmembrane</keyword>
<feature type="transmembrane region" description="Helical" evidence="7">
    <location>
        <begin position="43"/>
        <end position="66"/>
    </location>
</feature>
<feature type="transmembrane region" description="Helical" evidence="7">
    <location>
        <begin position="438"/>
        <end position="461"/>
    </location>
</feature>
<sequence>MVTLRSGSRTADASLHSNGEAQTNGKSDSNFTKEKAGGSNMKYVVFGSLVLDLLGFTVILPLFPALLEYYSKHDSSGLYNYILGAVGYFQAALGVPPRFNSVLFGGFLGSVFSLLQFLSSPVTGALSDVYGRKPVLIATLLGMGGSYAVWSVSSNFAVFVLARVLGGLSKGNVSLGYSIMTDILDTKTRAMGMALIGVAFSIGFIVGPAIGVVFSKWGTSGWFAASAVYALTLTALNVLFVIVCFKETLPKSNRFKSLGSGLADAWSLINPGSLFSFRPIKGISDKERSSLVQLGLINFLFLFVYSGLEFTLTFVTHLQHRYDHMAQAYMFVYLGLVMVVIQGGYMRRVGEGKEKMVAARGIMVMVPAFPLIGWSYNNWMLYAGLTLYAVGSSLLVPCLTGLASVHGPPSQKGALLGIWRSLGALARATGPLTAAAGFWFMGSGWCYSVGGVALMLPLVLLRRWNSAATTKQD</sequence>
<dbReference type="GO" id="GO:0022857">
    <property type="term" value="F:transmembrane transporter activity"/>
    <property type="evidence" value="ECO:0007669"/>
    <property type="project" value="InterPro"/>
</dbReference>
<feature type="transmembrane region" description="Helical" evidence="7">
    <location>
        <begin position="102"/>
        <end position="127"/>
    </location>
</feature>
<keyword evidence="5 7" id="KW-0472">Membrane</keyword>
<evidence type="ECO:0000259" key="8">
    <source>
        <dbReference type="PROSITE" id="PS50850"/>
    </source>
</evidence>
<organism evidence="9">
    <name type="scientific">Hirondellea gigas</name>
    <dbReference type="NCBI Taxonomy" id="1518452"/>
    <lineage>
        <taxon>Eukaryota</taxon>
        <taxon>Metazoa</taxon>
        <taxon>Ecdysozoa</taxon>
        <taxon>Arthropoda</taxon>
        <taxon>Crustacea</taxon>
        <taxon>Multicrustacea</taxon>
        <taxon>Malacostraca</taxon>
        <taxon>Eumalacostraca</taxon>
        <taxon>Peracarida</taxon>
        <taxon>Amphipoda</taxon>
        <taxon>Amphilochidea</taxon>
        <taxon>Lysianassida</taxon>
        <taxon>Lysianassidira</taxon>
        <taxon>Lysianassoidea</taxon>
        <taxon>Lysianassidae</taxon>
        <taxon>Hirondellea</taxon>
    </lineage>
</organism>
<evidence type="ECO:0000256" key="5">
    <source>
        <dbReference type="ARBA" id="ARBA00023136"/>
    </source>
</evidence>
<dbReference type="GO" id="GO:0031526">
    <property type="term" value="C:brush border membrane"/>
    <property type="evidence" value="ECO:0007669"/>
    <property type="project" value="TreeGrafter"/>
</dbReference>
<keyword evidence="4 7" id="KW-1133">Transmembrane helix</keyword>
<evidence type="ECO:0000256" key="6">
    <source>
        <dbReference type="SAM" id="MobiDB-lite"/>
    </source>
</evidence>
<feature type="transmembrane region" description="Helical" evidence="7">
    <location>
        <begin position="222"/>
        <end position="245"/>
    </location>
</feature>
<keyword evidence="2" id="KW-0813">Transport</keyword>
<dbReference type="InterPro" id="IPR036259">
    <property type="entry name" value="MFS_trans_sf"/>
</dbReference>
<dbReference type="EMBL" id="IACT01005634">
    <property type="protein sequence ID" value="LAC24783.1"/>
    <property type="molecule type" value="mRNA"/>
</dbReference>
<feature type="transmembrane region" description="Helical" evidence="7">
    <location>
        <begin position="78"/>
        <end position="95"/>
    </location>
</feature>
<dbReference type="Gene3D" id="1.20.1250.20">
    <property type="entry name" value="MFS general substrate transporter like domains"/>
    <property type="match status" value="1"/>
</dbReference>
<dbReference type="PANTHER" id="PTHR23504">
    <property type="entry name" value="MAJOR FACILITATOR SUPERFAMILY DOMAIN-CONTAINING PROTEIN 10"/>
    <property type="match status" value="1"/>
</dbReference>
<dbReference type="FunFam" id="1.20.1250.20:FF:000223">
    <property type="entry name" value="Major facilitator superfamily domain-containing protein"/>
    <property type="match status" value="1"/>
</dbReference>